<keyword evidence="6" id="KW-0238">DNA-binding</keyword>
<dbReference type="Proteomes" id="UP001385951">
    <property type="component" value="Unassembled WGS sequence"/>
</dbReference>
<accession>A0AAW0G9G4</accession>
<keyword evidence="7" id="KW-0539">Nucleus</keyword>
<comment type="caution">
    <text evidence="10">The sequence shown here is derived from an EMBL/GenBank/DDBJ whole genome shotgun (WGS) entry which is preliminary data.</text>
</comment>
<dbReference type="InterPro" id="IPR027417">
    <property type="entry name" value="P-loop_NTPase"/>
</dbReference>
<sequence length="1799" mass="199640">MTSRLDRLLLLLDTGSSTSVRTTAAKQLAQLAAKSVISDVAIVEEDVKQHRQHADLGDSSNWSELMAVLARILPYLHSKSHDTRTAASVALSQIFTLVPLWVPSPDCQDKVPGEAQSLPTPDFPTFSVRELMERGTLLLASSGKEFTKPTRILASSMEVKKARKEAMGRLGLDFLESVGGADDIDIEKELIDEDGDVEMENGVKIEENTKPLSPVEEDIKMKDSPLTAPSKSPTPAALSPAPPEPADDVDLSQLSARERNRLKRKRKGGNSAFVAAPPQSSNSKYATTPAGPSNKARLIATDQPKRSDSPKSPVDSSTDKVVVDPTKGGAVSPKGEKQSKALEVKQGVWVWDGLAKILEVDLFSAAWEVRHGAAMALRELLKHQGKFGGMQADLPWEVNEIAHERWCNDLAVKFLCIFVLDRFGDFVSDQVVAPVRETVSQTLASLLLHMPRRSVLRVHSILLEMIRQDFSPPIKQEKLKPMGKRTETGHVWEVRHAGLLGIKYEVAVRKDLVETPAADVTEQSVQESKEVLRGIVDATVLGLGDSDDDVRSVAATGLLPVAAHLVEQLPEELSRVLAVLWSCLRDMKDDLSSSVGAVMDLLGKLVMYDQVIRIIADPLQSQALSVLAPTLFPFFRHTIAGVRLAVVKTLHSFMTVPTLPKDWISGPFLRLLFQNLIVEERSDVRDATLSTWNMVLTILRSTDGWMEAAITQQLLLEWYAVLMTPLGMPLEVSTFYDPLSVANGMDAATERHNVDKNMLAQDLSLISTGVVLQARVAGSKAMAALITFWPYSGQALEDMFRPLLIHYIDSTSMLQKFLAAIISEEWAHGYDNQATPNDPVLIEAQPLAKDISDRTLTFLQADPPAAYHEMAYTLARIHGECYNLLQSFAYECKVAQGSIPSLGTEIDITATREGCFTIDTAQAAVGQMFDKLRDGLGRTKKRELAIIKEKRVKVVASIERYVDIKAQYDIRVSAAFAAAYVALKATPDKVSPIVKGIMNGIKSEEDIHLQVRSAVAVSAFVEFCVDRNLVQPPDKIVKNLCTFICQDVEQTPTFAFSRKFQAGILSFSKTSTSANGKENGSTLSAEEAAKARLSRRGAAFAFVELSRKFGPRMLDVVPRMWQSMASGLLSACAGESLTKMDSLLDKQCGQDVIDSLSVLEAAIPTFHQDLWSTCSQLFPLISLALRSKFAIIRQCASRCFATMCDVMTTEAMQFVIEKVVPFLGDTSNLSNRQGATELIYHIVQKLDIKALPYVIFMIVPVLGRMSDPDDDIRSTATNTFASLVKMVPLEAGLPDPPSFSEDLLKRRDEERQFLTQLLDGSKVQEYQIPIPIKAELRKYQQEGVNWLAFLAKYQLHGILCDDMGLGKTLQSICILASKHHERAERYKQTKSPDSVHLPSLIICPPTLTGHWYYEILKYTENLRPMLYTGNSRERGRLIPKFKNHDIVITSYEVVRNDIAQLQDMIWHFCILDEGHIIKNAKTKLTKAVKSVRANHRLILSGTPIQNNVLELWSLFDFLMPGFLGTESTFNERFSKPILSNRDGKAKTGEAAALALEALHKQVLPFLLRRLKEDVLNDLPPKIIQDYYCELSEVQKYMYDDFSKSRARAEAEDVVRAGAEPTKSPAHQHVFQSLQYLRKLCNHPALVLKDDKQATKEAFANAGLNSQSALSDIHHAPKLLALRQLLLDCGVGVAPGVGSDTNAKSELADSETTSSGAFSQHRVLIFCQMKQMINIIENDLFKQHMPSVTYMRLDGATDANKRHAYCANLQLRPQYRLSASYHSRGRLGSHFNRCRYCHLC</sequence>
<dbReference type="InterPro" id="IPR044078">
    <property type="entry name" value="Mot1_ATP-bd"/>
</dbReference>
<dbReference type="Pfam" id="PF00176">
    <property type="entry name" value="SNF2-rel_dom"/>
    <property type="match status" value="1"/>
</dbReference>
<keyword evidence="11" id="KW-1185">Reference proteome</keyword>
<feature type="compositionally biased region" description="Low complexity" evidence="8">
    <location>
        <begin position="224"/>
        <end position="239"/>
    </location>
</feature>
<dbReference type="InterPro" id="IPR016024">
    <property type="entry name" value="ARM-type_fold"/>
</dbReference>
<proteinExistence type="predicted"/>
<dbReference type="Pfam" id="PF12054">
    <property type="entry name" value="DUF3535"/>
    <property type="match status" value="1"/>
</dbReference>
<dbReference type="EMBL" id="JASBNA010000009">
    <property type="protein sequence ID" value="KAK7689062.1"/>
    <property type="molecule type" value="Genomic_DNA"/>
</dbReference>
<keyword evidence="3" id="KW-0547">Nucleotide-binding</keyword>
<dbReference type="PANTHER" id="PTHR36498">
    <property type="entry name" value="TATA-BINDING PROTEIN-ASSOCIATED FACTOR 172"/>
    <property type="match status" value="1"/>
</dbReference>
<comment type="subcellular location">
    <subcellularLocation>
        <location evidence="1">Nucleus</location>
    </subcellularLocation>
</comment>
<dbReference type="SUPFAM" id="SSF48371">
    <property type="entry name" value="ARM repeat"/>
    <property type="match status" value="1"/>
</dbReference>
<evidence type="ECO:0000256" key="2">
    <source>
        <dbReference type="ARBA" id="ARBA00022737"/>
    </source>
</evidence>
<keyword evidence="2" id="KW-0677">Repeat</keyword>
<dbReference type="Gene3D" id="3.40.50.10810">
    <property type="entry name" value="Tandem AAA-ATPase domain"/>
    <property type="match status" value="1"/>
</dbReference>
<dbReference type="InterPro" id="IPR038718">
    <property type="entry name" value="SNF2-like_sf"/>
</dbReference>
<dbReference type="FunFam" id="3.40.50.10810:FF:000009">
    <property type="entry name" value="B-TFIID TATA-box-binding protein-associated factor 1"/>
    <property type="match status" value="1"/>
</dbReference>
<protein>
    <recommendedName>
        <fullName evidence="9">Helicase ATP-binding domain-containing protein</fullName>
    </recommendedName>
</protein>
<reference evidence="10 11" key="1">
    <citation type="submission" date="2022-09" db="EMBL/GenBank/DDBJ databases">
        <authorList>
            <person name="Palmer J.M."/>
        </authorList>
    </citation>
    <scope>NUCLEOTIDE SEQUENCE [LARGE SCALE GENOMIC DNA]</scope>
    <source>
        <strain evidence="10 11">DSM 7382</strain>
    </source>
</reference>
<evidence type="ECO:0000313" key="10">
    <source>
        <dbReference type="EMBL" id="KAK7689062.1"/>
    </source>
</evidence>
<evidence type="ECO:0000256" key="7">
    <source>
        <dbReference type="ARBA" id="ARBA00023242"/>
    </source>
</evidence>
<dbReference type="GO" id="GO:0003677">
    <property type="term" value="F:DNA binding"/>
    <property type="evidence" value="ECO:0007669"/>
    <property type="project" value="UniProtKB-KW"/>
</dbReference>
<dbReference type="PANTHER" id="PTHR36498:SF1">
    <property type="entry name" value="TATA-BINDING PROTEIN-ASSOCIATED FACTOR 172"/>
    <property type="match status" value="1"/>
</dbReference>
<dbReference type="CDD" id="cd17999">
    <property type="entry name" value="DEXHc_Mot1"/>
    <property type="match status" value="1"/>
</dbReference>
<keyword evidence="4" id="KW-0378">Hydrolase</keyword>
<dbReference type="GO" id="GO:0005634">
    <property type="term" value="C:nucleus"/>
    <property type="evidence" value="ECO:0007669"/>
    <property type="project" value="UniProtKB-SubCell"/>
</dbReference>
<dbReference type="Gene3D" id="1.20.120.850">
    <property type="entry name" value="SWI2/SNF2 ATPases, N-terminal domain"/>
    <property type="match status" value="1"/>
</dbReference>
<dbReference type="SUPFAM" id="SSF52540">
    <property type="entry name" value="P-loop containing nucleoside triphosphate hydrolases"/>
    <property type="match status" value="2"/>
</dbReference>
<feature type="domain" description="Helicase ATP-binding" evidence="9">
    <location>
        <begin position="1348"/>
        <end position="1521"/>
    </location>
</feature>
<dbReference type="GO" id="GO:0004386">
    <property type="term" value="F:helicase activity"/>
    <property type="evidence" value="ECO:0007669"/>
    <property type="project" value="UniProtKB-KW"/>
</dbReference>
<organism evidence="10 11">
    <name type="scientific">Cerrena zonata</name>
    <dbReference type="NCBI Taxonomy" id="2478898"/>
    <lineage>
        <taxon>Eukaryota</taxon>
        <taxon>Fungi</taxon>
        <taxon>Dikarya</taxon>
        <taxon>Basidiomycota</taxon>
        <taxon>Agaricomycotina</taxon>
        <taxon>Agaricomycetes</taxon>
        <taxon>Polyporales</taxon>
        <taxon>Cerrenaceae</taxon>
        <taxon>Cerrena</taxon>
    </lineage>
</organism>
<dbReference type="InterPro" id="IPR022707">
    <property type="entry name" value="Mot1_central_dom"/>
</dbReference>
<keyword evidence="5" id="KW-0067">ATP-binding</keyword>
<dbReference type="GO" id="GO:0005524">
    <property type="term" value="F:ATP binding"/>
    <property type="evidence" value="ECO:0007669"/>
    <property type="project" value="UniProtKB-KW"/>
</dbReference>
<evidence type="ECO:0000259" key="9">
    <source>
        <dbReference type="PROSITE" id="PS51192"/>
    </source>
</evidence>
<evidence type="ECO:0000256" key="3">
    <source>
        <dbReference type="ARBA" id="ARBA00022741"/>
    </source>
</evidence>
<evidence type="ECO:0000256" key="1">
    <source>
        <dbReference type="ARBA" id="ARBA00004123"/>
    </source>
</evidence>
<dbReference type="GO" id="GO:0017025">
    <property type="term" value="F:TBP-class protein binding"/>
    <property type="evidence" value="ECO:0007669"/>
    <property type="project" value="InterPro"/>
</dbReference>
<gene>
    <name evidence="10" type="ORF">QCA50_007753</name>
</gene>
<dbReference type="InterPro" id="IPR044972">
    <property type="entry name" value="Mot1"/>
</dbReference>
<evidence type="ECO:0000313" key="11">
    <source>
        <dbReference type="Proteomes" id="UP001385951"/>
    </source>
</evidence>
<dbReference type="PROSITE" id="PS51192">
    <property type="entry name" value="HELICASE_ATP_BIND_1"/>
    <property type="match status" value="1"/>
</dbReference>
<dbReference type="InterPro" id="IPR014001">
    <property type="entry name" value="Helicase_ATP-bd"/>
</dbReference>
<dbReference type="GO" id="GO:0016887">
    <property type="term" value="F:ATP hydrolysis activity"/>
    <property type="evidence" value="ECO:0007669"/>
    <property type="project" value="InterPro"/>
</dbReference>
<feature type="region of interest" description="Disordered" evidence="8">
    <location>
        <begin position="191"/>
        <end position="338"/>
    </location>
</feature>
<name>A0AAW0G9G4_9APHY</name>
<dbReference type="InterPro" id="IPR011989">
    <property type="entry name" value="ARM-like"/>
</dbReference>
<evidence type="ECO:0000256" key="4">
    <source>
        <dbReference type="ARBA" id="ARBA00022806"/>
    </source>
</evidence>
<dbReference type="Gene3D" id="3.40.50.300">
    <property type="entry name" value="P-loop containing nucleotide triphosphate hydrolases"/>
    <property type="match status" value="1"/>
</dbReference>
<evidence type="ECO:0000256" key="6">
    <source>
        <dbReference type="ARBA" id="ARBA00023125"/>
    </source>
</evidence>
<evidence type="ECO:0000256" key="8">
    <source>
        <dbReference type="SAM" id="MobiDB-lite"/>
    </source>
</evidence>
<dbReference type="SMART" id="SM00487">
    <property type="entry name" value="DEXDc"/>
    <property type="match status" value="1"/>
</dbReference>
<evidence type="ECO:0000256" key="5">
    <source>
        <dbReference type="ARBA" id="ARBA00022840"/>
    </source>
</evidence>
<keyword evidence="4" id="KW-0347">Helicase</keyword>
<dbReference type="InterPro" id="IPR000330">
    <property type="entry name" value="SNF2_N"/>
</dbReference>
<dbReference type="Gene3D" id="1.25.10.10">
    <property type="entry name" value="Leucine-rich Repeat Variant"/>
    <property type="match status" value="2"/>
</dbReference>